<evidence type="ECO:0000313" key="12">
    <source>
        <dbReference type="RefSeq" id="XP_015185206.1"/>
    </source>
</evidence>
<dbReference type="RefSeq" id="XP_015185207.1">
    <property type="nucleotide sequence ID" value="XM_015329721.1"/>
</dbReference>
<protein>
    <recommendedName>
        <fullName evidence="10">Elongation of very long chain fatty acids protein</fullName>
        <ecNumber evidence="10">2.3.1.199</ecNumber>
    </recommendedName>
    <alternativeName>
        <fullName evidence="10">Very-long-chain 3-oxoacyl-CoA synthase</fullName>
    </alternativeName>
</protein>
<organism evidence="11 12">
    <name type="scientific">Polistes dominula</name>
    <name type="common">European paper wasp</name>
    <name type="synonym">Vespa dominula</name>
    <dbReference type="NCBI Taxonomy" id="743375"/>
    <lineage>
        <taxon>Eukaryota</taxon>
        <taxon>Metazoa</taxon>
        <taxon>Ecdysozoa</taxon>
        <taxon>Arthropoda</taxon>
        <taxon>Hexapoda</taxon>
        <taxon>Insecta</taxon>
        <taxon>Pterygota</taxon>
        <taxon>Neoptera</taxon>
        <taxon>Endopterygota</taxon>
        <taxon>Hymenoptera</taxon>
        <taxon>Apocrita</taxon>
        <taxon>Aculeata</taxon>
        <taxon>Vespoidea</taxon>
        <taxon>Vespidae</taxon>
        <taxon>Polistinae</taxon>
        <taxon>Polistini</taxon>
        <taxon>Polistes</taxon>
    </lineage>
</organism>
<feature type="transmembrane region" description="Helical" evidence="10">
    <location>
        <begin position="40"/>
        <end position="59"/>
    </location>
</feature>
<dbReference type="EC" id="2.3.1.199" evidence="10"/>
<keyword evidence="2 10" id="KW-0444">Lipid biosynthesis</keyword>
<feature type="transmembrane region" description="Helical" evidence="10">
    <location>
        <begin position="129"/>
        <end position="148"/>
    </location>
</feature>
<feature type="transmembrane region" description="Helical" evidence="10">
    <location>
        <begin position="184"/>
        <end position="206"/>
    </location>
</feature>
<dbReference type="PANTHER" id="PTHR11157">
    <property type="entry name" value="FATTY ACID ACYL TRANSFERASE-RELATED"/>
    <property type="match status" value="1"/>
</dbReference>
<evidence type="ECO:0000313" key="11">
    <source>
        <dbReference type="Proteomes" id="UP000694924"/>
    </source>
</evidence>
<evidence type="ECO:0000256" key="3">
    <source>
        <dbReference type="ARBA" id="ARBA00022679"/>
    </source>
</evidence>
<comment type="similarity">
    <text evidence="10">Belongs to the ELO family.</text>
</comment>
<evidence type="ECO:0000256" key="8">
    <source>
        <dbReference type="ARBA" id="ARBA00023136"/>
    </source>
</evidence>
<keyword evidence="3 10" id="KW-0808">Transferase</keyword>
<evidence type="ECO:0000256" key="2">
    <source>
        <dbReference type="ARBA" id="ARBA00022516"/>
    </source>
</evidence>
<dbReference type="InterPro" id="IPR030457">
    <property type="entry name" value="ELO_CS"/>
</dbReference>
<feature type="transmembrane region" description="Helical" evidence="10">
    <location>
        <begin position="160"/>
        <end position="178"/>
    </location>
</feature>
<evidence type="ECO:0000256" key="6">
    <source>
        <dbReference type="ARBA" id="ARBA00022989"/>
    </source>
</evidence>
<evidence type="ECO:0000256" key="4">
    <source>
        <dbReference type="ARBA" id="ARBA00022692"/>
    </source>
</evidence>
<evidence type="ECO:0000256" key="1">
    <source>
        <dbReference type="ARBA" id="ARBA00004141"/>
    </source>
</evidence>
<evidence type="ECO:0000256" key="9">
    <source>
        <dbReference type="ARBA" id="ARBA00023160"/>
    </source>
</evidence>
<dbReference type="Pfam" id="PF01151">
    <property type="entry name" value="ELO"/>
    <property type="match status" value="1"/>
</dbReference>
<dbReference type="PANTHER" id="PTHR11157:SF153">
    <property type="entry name" value="ELONGATION OF VERY LONG CHAIN FATTY ACIDS PROTEIN"/>
    <property type="match status" value="1"/>
</dbReference>
<dbReference type="PROSITE" id="PS01188">
    <property type="entry name" value="ELO"/>
    <property type="match status" value="1"/>
</dbReference>
<dbReference type="InterPro" id="IPR002076">
    <property type="entry name" value="ELO_fam"/>
</dbReference>
<keyword evidence="7 10" id="KW-0443">Lipid metabolism</keyword>
<dbReference type="Proteomes" id="UP000694924">
    <property type="component" value="Unplaced"/>
</dbReference>
<evidence type="ECO:0000313" key="13">
    <source>
        <dbReference type="RefSeq" id="XP_015185207.1"/>
    </source>
</evidence>
<feature type="transmembrane region" description="Helical" evidence="10">
    <location>
        <begin position="218"/>
        <end position="239"/>
    </location>
</feature>
<keyword evidence="9 10" id="KW-0275">Fatty acid biosynthesis</keyword>
<keyword evidence="4 10" id="KW-0812">Transmembrane</keyword>
<keyword evidence="6 10" id="KW-1133">Transmembrane helix</keyword>
<feature type="transmembrane region" description="Helical" evidence="10">
    <location>
        <begin position="245"/>
        <end position="263"/>
    </location>
</feature>
<gene>
    <name evidence="12 13" type="primary">LOC107071053</name>
</gene>
<sequence length="335" mass="39607">MNITEAVPPIDKMANIYDNSFVRIWHFLFYELSDPRTRDWFMISSPVPGLSILIGYHYFIRSWGPKYMEHRKPFQIKNILVIYNFMQVLLSIWMFWEALDGAWLRNYSFKCEPVDFSNKPEALRIARGVYIYFLAKMSELLDTVFFVLRKKQRQVTFLHVYHHTVMPMIAWGAVKYYPGGHGTFIGLINSFVHIIMYTYYLLAVLLPQYQKYLWWKRYITTLQMGQFCLAFLHNCQLLIYDCGYPRWSVFFTLPNIIFFYFLFSDFYKMAYGDGHEKKISVTTATTTTTTTTLTNGKIESNDTKKFNGNVNDYEDTLNVSSNGKIKNLDKGEKEN</sequence>
<dbReference type="GeneID" id="107071053"/>
<feature type="transmembrane region" description="Helical" evidence="10">
    <location>
        <begin position="79"/>
        <end position="96"/>
    </location>
</feature>
<keyword evidence="5 10" id="KW-0276">Fatty acid metabolism</keyword>
<evidence type="ECO:0000256" key="10">
    <source>
        <dbReference type="RuleBase" id="RU361115"/>
    </source>
</evidence>
<evidence type="ECO:0000256" key="7">
    <source>
        <dbReference type="ARBA" id="ARBA00023098"/>
    </source>
</evidence>
<reference evidence="12 13" key="1">
    <citation type="submission" date="2025-05" db="UniProtKB">
        <authorList>
            <consortium name="RefSeq"/>
        </authorList>
    </citation>
    <scope>IDENTIFICATION</scope>
    <source>
        <tissue evidence="12 13">Whole body</tissue>
    </source>
</reference>
<comment type="catalytic activity">
    <reaction evidence="10">
        <text>a very-long-chain acyl-CoA + malonyl-CoA + H(+) = a very-long-chain 3-oxoacyl-CoA + CO2 + CoA</text>
        <dbReference type="Rhea" id="RHEA:32727"/>
        <dbReference type="ChEBI" id="CHEBI:15378"/>
        <dbReference type="ChEBI" id="CHEBI:16526"/>
        <dbReference type="ChEBI" id="CHEBI:57287"/>
        <dbReference type="ChEBI" id="CHEBI:57384"/>
        <dbReference type="ChEBI" id="CHEBI:90725"/>
        <dbReference type="ChEBI" id="CHEBI:90736"/>
        <dbReference type="EC" id="2.3.1.199"/>
    </reaction>
</comment>
<accession>A0ABM1IYB9</accession>
<name>A0ABM1IYB9_POLDO</name>
<evidence type="ECO:0000256" key="5">
    <source>
        <dbReference type="ARBA" id="ARBA00022832"/>
    </source>
</evidence>
<comment type="subcellular location">
    <subcellularLocation>
        <location evidence="1">Membrane</location>
        <topology evidence="1">Multi-pass membrane protein</topology>
    </subcellularLocation>
</comment>
<proteinExistence type="inferred from homology"/>
<keyword evidence="11" id="KW-1185">Reference proteome</keyword>
<keyword evidence="8 10" id="KW-0472">Membrane</keyword>
<dbReference type="RefSeq" id="XP_015185206.1">
    <property type="nucleotide sequence ID" value="XM_015329720.1"/>
</dbReference>